<organism evidence="2 3">
    <name type="scientific">Eucalyptus globulus</name>
    <name type="common">Tasmanian blue gum</name>
    <dbReference type="NCBI Taxonomy" id="34317"/>
    <lineage>
        <taxon>Eukaryota</taxon>
        <taxon>Viridiplantae</taxon>
        <taxon>Streptophyta</taxon>
        <taxon>Embryophyta</taxon>
        <taxon>Tracheophyta</taxon>
        <taxon>Spermatophyta</taxon>
        <taxon>Magnoliopsida</taxon>
        <taxon>eudicotyledons</taxon>
        <taxon>Gunneridae</taxon>
        <taxon>Pentapetalae</taxon>
        <taxon>rosids</taxon>
        <taxon>malvids</taxon>
        <taxon>Myrtales</taxon>
        <taxon>Myrtaceae</taxon>
        <taxon>Myrtoideae</taxon>
        <taxon>Eucalypteae</taxon>
        <taxon>Eucalyptus</taxon>
    </lineage>
</organism>
<reference evidence="2 3" key="1">
    <citation type="submission" date="2024-11" db="EMBL/GenBank/DDBJ databases">
        <title>Chromosome-level genome assembly of Eucalyptus globulus Labill. provides insights into its genome evolution.</title>
        <authorList>
            <person name="Li X."/>
        </authorList>
    </citation>
    <scope>NUCLEOTIDE SEQUENCE [LARGE SCALE GENOMIC DNA]</scope>
    <source>
        <strain evidence="2">CL2024</strain>
        <tissue evidence="2">Fresh tender leaves</tissue>
    </source>
</reference>
<dbReference type="EMBL" id="JBJKBG010000010">
    <property type="protein sequence ID" value="KAL3720495.1"/>
    <property type="molecule type" value="Genomic_DNA"/>
</dbReference>
<dbReference type="Proteomes" id="UP001634007">
    <property type="component" value="Unassembled WGS sequence"/>
</dbReference>
<evidence type="ECO:0000313" key="3">
    <source>
        <dbReference type="Proteomes" id="UP001634007"/>
    </source>
</evidence>
<evidence type="ECO:0000256" key="1">
    <source>
        <dbReference type="SAM" id="MobiDB-lite"/>
    </source>
</evidence>
<proteinExistence type="predicted"/>
<sequence length="184" mass="20381">MAPKTAPKSKPRPSSSRRSNRIVGLQSKVRGIPEFFDLSNLSDSIEGTETSSDFSQLRSMIGTLKALGDSKDVISRLLAKHGFDSKEALELMFINSIISKPPTSVDDSSVASSRKGNEKVSETFVSKKITKDGGRKGDNDEKLYASFRRKIITYVTDANCADKLIKSEEYQQHFKSLMNRGVIK</sequence>
<dbReference type="AlphaFoldDB" id="A0ABD3J5H2"/>
<keyword evidence="3" id="KW-1185">Reference proteome</keyword>
<evidence type="ECO:0000313" key="2">
    <source>
        <dbReference type="EMBL" id="KAL3720495.1"/>
    </source>
</evidence>
<name>A0ABD3J5H2_EUCGL</name>
<gene>
    <name evidence="2" type="ORF">ACJRO7_005333</name>
</gene>
<accession>A0ABD3J5H2</accession>
<comment type="caution">
    <text evidence="2">The sequence shown here is derived from an EMBL/GenBank/DDBJ whole genome shotgun (WGS) entry which is preliminary data.</text>
</comment>
<protein>
    <submittedName>
        <fullName evidence="2">Uncharacterized protein</fullName>
    </submittedName>
</protein>
<feature type="region of interest" description="Disordered" evidence="1">
    <location>
        <begin position="1"/>
        <end position="23"/>
    </location>
</feature>